<accession>A0A6J5M9Y1</accession>
<name>A0A6J5M9Y1_9CAUD</name>
<gene>
    <name evidence="1" type="ORF">UFOVP449_91</name>
</gene>
<reference evidence="1" key="1">
    <citation type="submission" date="2020-04" db="EMBL/GenBank/DDBJ databases">
        <authorList>
            <person name="Chiriac C."/>
            <person name="Salcher M."/>
            <person name="Ghai R."/>
            <person name="Kavagutti S V."/>
        </authorList>
    </citation>
    <scope>NUCLEOTIDE SEQUENCE</scope>
</reference>
<proteinExistence type="predicted"/>
<protein>
    <submittedName>
        <fullName evidence="1">Uncharacterized protein</fullName>
    </submittedName>
</protein>
<dbReference type="EMBL" id="LR796420">
    <property type="protein sequence ID" value="CAB4142921.1"/>
    <property type="molecule type" value="Genomic_DNA"/>
</dbReference>
<sequence>MSWSKRYKKSIDCNNPKGFSQKAHCAGRKARQAGKSTKSKSVSEMTIEEKLELFLEKNCPTDKAKWAASKAAAKAKFDVYPSAYANGWAAKNYKSKGGGWRKCKNESVINENGCWEGYKQVGMKDKGGKMVPNCVPVNEDMHELNCDENGNCWEMDPPRYQSTSMGYREMELEEEIEEYDVETLEELKDFAKYIKEYTQLLSEATCPCLLEAEYRGRKVRLGKIMQGDVKKFKVYVKNDKGNVVKVNFGFGGSSAKGKRMTIKKNNPERRKNFRARHNCDNPGPRWKARYWACRTW</sequence>
<organism evidence="1">
    <name type="scientific">uncultured Caudovirales phage</name>
    <dbReference type="NCBI Taxonomy" id="2100421"/>
    <lineage>
        <taxon>Viruses</taxon>
        <taxon>Duplodnaviria</taxon>
        <taxon>Heunggongvirae</taxon>
        <taxon>Uroviricota</taxon>
        <taxon>Caudoviricetes</taxon>
        <taxon>Peduoviridae</taxon>
        <taxon>Maltschvirus</taxon>
        <taxon>Maltschvirus maltsch</taxon>
    </lineage>
</organism>
<evidence type="ECO:0000313" key="1">
    <source>
        <dbReference type="EMBL" id="CAB4142921.1"/>
    </source>
</evidence>